<name>A0A1Y0AZY4_9LAMI</name>
<dbReference type="EMBL" id="KY774314">
    <property type="protein sequence ID" value="ART30746.1"/>
    <property type="molecule type" value="Genomic_DNA"/>
</dbReference>
<proteinExistence type="predicted"/>
<geneLocation type="mitochondrion" evidence="1"/>
<dbReference type="AlphaFoldDB" id="A0A1Y0AZY4"/>
<sequence length="42" mass="4985">MLLKYPEDFPFIGIETYYLSCFCKPRLREFTAEMKDGCNSVQ</sequence>
<keyword evidence="1" id="KW-0496">Mitochondrion</keyword>
<reference evidence="1" key="1">
    <citation type="submission" date="2017-03" db="EMBL/GenBank/DDBJ databases">
        <title>The mitochondrial genome of the carnivorous plant Utricularia reniformis (Lentibulariaceae): structure, comparative analysis and evolutionary landmarks.</title>
        <authorList>
            <person name="Silva S.R."/>
            <person name="Alvarenga D.O."/>
            <person name="Michael T.P."/>
            <person name="Miranda V.F.O."/>
            <person name="Varani A.M."/>
        </authorList>
    </citation>
    <scope>NUCLEOTIDE SEQUENCE</scope>
</reference>
<accession>A0A1Y0AZY4</accession>
<protein>
    <submittedName>
        <fullName evidence="1">Uncharacterized protein</fullName>
    </submittedName>
</protein>
<evidence type="ECO:0000313" key="1">
    <source>
        <dbReference type="EMBL" id="ART30746.1"/>
    </source>
</evidence>
<gene>
    <name evidence="1" type="ORF">AEK19_MT0489</name>
</gene>
<organism evidence="1">
    <name type="scientific">Utricularia reniformis</name>
    <dbReference type="NCBI Taxonomy" id="192314"/>
    <lineage>
        <taxon>Eukaryota</taxon>
        <taxon>Viridiplantae</taxon>
        <taxon>Streptophyta</taxon>
        <taxon>Embryophyta</taxon>
        <taxon>Tracheophyta</taxon>
        <taxon>Spermatophyta</taxon>
        <taxon>Magnoliopsida</taxon>
        <taxon>eudicotyledons</taxon>
        <taxon>Gunneridae</taxon>
        <taxon>Pentapetalae</taxon>
        <taxon>asterids</taxon>
        <taxon>lamiids</taxon>
        <taxon>Lamiales</taxon>
        <taxon>Lentibulariaceae</taxon>
        <taxon>Utricularia</taxon>
    </lineage>
</organism>